<dbReference type="AlphaFoldDB" id="A0A843U7Q3"/>
<evidence type="ECO:0000313" key="2">
    <source>
        <dbReference type="EMBL" id="MQL81452.1"/>
    </source>
</evidence>
<gene>
    <name evidence="2" type="ORF">Taro_013934</name>
</gene>
<dbReference type="EMBL" id="NMUH01000568">
    <property type="protein sequence ID" value="MQL81452.1"/>
    <property type="molecule type" value="Genomic_DNA"/>
</dbReference>
<comment type="caution">
    <text evidence="2">The sequence shown here is derived from an EMBL/GenBank/DDBJ whole genome shotgun (WGS) entry which is preliminary data.</text>
</comment>
<keyword evidence="3" id="KW-1185">Reference proteome</keyword>
<sequence>MYKKIQRGDFKCPLWFSSDARRLVTKLIETSWFKKGFVPSAVKSVGPQQQPVEETKKTPSARTGARRSPRA</sequence>
<accession>A0A843U7Q3</accession>
<protein>
    <submittedName>
        <fullName evidence="2">Uncharacterized protein</fullName>
    </submittedName>
</protein>
<name>A0A843U7Q3_COLES</name>
<evidence type="ECO:0000313" key="3">
    <source>
        <dbReference type="Proteomes" id="UP000652761"/>
    </source>
</evidence>
<feature type="region of interest" description="Disordered" evidence="1">
    <location>
        <begin position="43"/>
        <end position="71"/>
    </location>
</feature>
<dbReference type="OrthoDB" id="1927112at2759"/>
<dbReference type="Proteomes" id="UP000652761">
    <property type="component" value="Unassembled WGS sequence"/>
</dbReference>
<evidence type="ECO:0000256" key="1">
    <source>
        <dbReference type="SAM" id="MobiDB-lite"/>
    </source>
</evidence>
<proteinExistence type="predicted"/>
<reference evidence="2" key="1">
    <citation type="submission" date="2017-07" db="EMBL/GenBank/DDBJ databases">
        <title>Taro Niue Genome Assembly and Annotation.</title>
        <authorList>
            <person name="Atibalentja N."/>
            <person name="Keating K."/>
            <person name="Fields C.J."/>
        </authorList>
    </citation>
    <scope>NUCLEOTIDE SEQUENCE</scope>
    <source>
        <strain evidence="2">Niue_2</strain>
        <tissue evidence="2">Leaf</tissue>
    </source>
</reference>
<organism evidence="2 3">
    <name type="scientific">Colocasia esculenta</name>
    <name type="common">Wild taro</name>
    <name type="synonym">Arum esculentum</name>
    <dbReference type="NCBI Taxonomy" id="4460"/>
    <lineage>
        <taxon>Eukaryota</taxon>
        <taxon>Viridiplantae</taxon>
        <taxon>Streptophyta</taxon>
        <taxon>Embryophyta</taxon>
        <taxon>Tracheophyta</taxon>
        <taxon>Spermatophyta</taxon>
        <taxon>Magnoliopsida</taxon>
        <taxon>Liliopsida</taxon>
        <taxon>Araceae</taxon>
        <taxon>Aroideae</taxon>
        <taxon>Colocasieae</taxon>
        <taxon>Colocasia</taxon>
    </lineage>
</organism>